<dbReference type="PANTHER" id="PTHR11257">
    <property type="entry name" value="CHEMOSENSORY PROTEIN-RELATED"/>
    <property type="match status" value="1"/>
</dbReference>
<dbReference type="InterPro" id="IPR005055">
    <property type="entry name" value="A10/PebIII"/>
</dbReference>
<keyword evidence="1" id="KW-0732">Signal</keyword>
<feature type="chain" id="PRO_5043819516" evidence="1">
    <location>
        <begin position="24"/>
        <end position="122"/>
    </location>
</feature>
<name>A0AAV2N9Y3_9HYME</name>
<dbReference type="AlphaFoldDB" id="A0AAV2N9Y3"/>
<keyword evidence="3" id="KW-1185">Reference proteome</keyword>
<protein>
    <submittedName>
        <fullName evidence="2">Uncharacterized protein</fullName>
    </submittedName>
</protein>
<sequence>MTKLAIFTFACLVVTCIVLIAHAADEKYSSKYDNVDVDAILDNSRLRNQYVSCIIGTSPCRTGAARFLKENFAEAYVTSCKRCTDKQFYFFTAITEWFTKKEPDTWNRMVEVAIKDLQKKNG</sequence>
<proteinExistence type="predicted"/>
<feature type="signal peptide" evidence="1">
    <location>
        <begin position="1"/>
        <end position="23"/>
    </location>
</feature>
<evidence type="ECO:0000256" key="1">
    <source>
        <dbReference type="SAM" id="SignalP"/>
    </source>
</evidence>
<dbReference type="PANTHER" id="PTHR11257:SF13">
    <property type="entry name" value="GEO07322P1"/>
    <property type="match status" value="1"/>
</dbReference>
<dbReference type="InterPro" id="IPR036682">
    <property type="entry name" value="OS_D_A10/PebIII_sf"/>
</dbReference>
<evidence type="ECO:0000313" key="3">
    <source>
        <dbReference type="Proteomes" id="UP001497644"/>
    </source>
</evidence>
<reference evidence="2" key="1">
    <citation type="submission" date="2024-04" db="EMBL/GenBank/DDBJ databases">
        <authorList>
            <consortium name="Molecular Ecology Group"/>
        </authorList>
    </citation>
    <scope>NUCLEOTIDE SEQUENCE</scope>
</reference>
<evidence type="ECO:0000313" key="2">
    <source>
        <dbReference type="EMBL" id="CAL1676283.1"/>
    </source>
</evidence>
<gene>
    <name evidence="2" type="ORF">LPLAT_LOCUS2506</name>
</gene>
<organism evidence="2 3">
    <name type="scientific">Lasius platythorax</name>
    <dbReference type="NCBI Taxonomy" id="488582"/>
    <lineage>
        <taxon>Eukaryota</taxon>
        <taxon>Metazoa</taxon>
        <taxon>Ecdysozoa</taxon>
        <taxon>Arthropoda</taxon>
        <taxon>Hexapoda</taxon>
        <taxon>Insecta</taxon>
        <taxon>Pterygota</taxon>
        <taxon>Neoptera</taxon>
        <taxon>Endopterygota</taxon>
        <taxon>Hymenoptera</taxon>
        <taxon>Apocrita</taxon>
        <taxon>Aculeata</taxon>
        <taxon>Formicoidea</taxon>
        <taxon>Formicidae</taxon>
        <taxon>Formicinae</taxon>
        <taxon>Lasius</taxon>
        <taxon>Lasius</taxon>
    </lineage>
</organism>
<dbReference type="Proteomes" id="UP001497644">
    <property type="component" value="Chromosome 11"/>
</dbReference>
<dbReference type="EMBL" id="OZ034834">
    <property type="protein sequence ID" value="CAL1676283.1"/>
    <property type="molecule type" value="Genomic_DNA"/>
</dbReference>
<dbReference type="Pfam" id="PF03392">
    <property type="entry name" value="OS-D"/>
    <property type="match status" value="1"/>
</dbReference>
<accession>A0AAV2N9Y3</accession>
<dbReference type="SUPFAM" id="SSF100910">
    <property type="entry name" value="Chemosensory protein Csp2"/>
    <property type="match status" value="1"/>
</dbReference>
<dbReference type="Gene3D" id="1.10.2080.10">
    <property type="entry name" value="Insect odorant-binding protein A10/Ejaculatory bulb-specific protein 3"/>
    <property type="match status" value="1"/>
</dbReference>